<evidence type="ECO:0000256" key="1">
    <source>
        <dbReference type="SAM" id="MobiDB-lite"/>
    </source>
</evidence>
<gene>
    <name evidence="2" type="ORF">P4O66_021245</name>
</gene>
<accession>A0AAD8ZNP8</accession>
<dbReference type="Proteomes" id="UP001239994">
    <property type="component" value="Unassembled WGS sequence"/>
</dbReference>
<dbReference type="EMBL" id="JAROKS010000006">
    <property type="protein sequence ID" value="KAK1802708.1"/>
    <property type="molecule type" value="Genomic_DNA"/>
</dbReference>
<name>A0AAD8ZNP8_9TELE</name>
<proteinExistence type="predicted"/>
<evidence type="ECO:0000313" key="3">
    <source>
        <dbReference type="Proteomes" id="UP001239994"/>
    </source>
</evidence>
<evidence type="ECO:0000313" key="2">
    <source>
        <dbReference type="EMBL" id="KAK1802708.1"/>
    </source>
</evidence>
<protein>
    <submittedName>
        <fullName evidence="2">Uncharacterized protein</fullName>
    </submittedName>
</protein>
<feature type="region of interest" description="Disordered" evidence="1">
    <location>
        <begin position="153"/>
        <end position="175"/>
    </location>
</feature>
<organism evidence="2 3">
    <name type="scientific">Electrophorus voltai</name>
    <dbReference type="NCBI Taxonomy" id="2609070"/>
    <lineage>
        <taxon>Eukaryota</taxon>
        <taxon>Metazoa</taxon>
        <taxon>Chordata</taxon>
        <taxon>Craniata</taxon>
        <taxon>Vertebrata</taxon>
        <taxon>Euteleostomi</taxon>
        <taxon>Actinopterygii</taxon>
        <taxon>Neopterygii</taxon>
        <taxon>Teleostei</taxon>
        <taxon>Ostariophysi</taxon>
        <taxon>Gymnotiformes</taxon>
        <taxon>Gymnotoidei</taxon>
        <taxon>Gymnotidae</taxon>
        <taxon>Electrophorus</taxon>
    </lineage>
</organism>
<feature type="region of interest" description="Disordered" evidence="1">
    <location>
        <begin position="1"/>
        <end position="30"/>
    </location>
</feature>
<comment type="caution">
    <text evidence="2">The sequence shown here is derived from an EMBL/GenBank/DDBJ whole genome shotgun (WGS) entry which is preliminary data.</text>
</comment>
<keyword evidence="3" id="KW-1185">Reference proteome</keyword>
<sequence length="186" mass="20464">MRHIGAYISSGESQCRRPPLQPRTPSGADRAVRLTGRKTRRVTLTLSLFKTRSCTSRGFLPMPSQLATTRRKKGVGKQGRRETRNAGVTGLFRCPLITRPRTPLVSEGAQTRWTAKRSCEICPGDGAMSARPRIVSAFAFSPHPLKCNAWEMKTPPTLPRPNHSPKHTHSSSVCEEPALLLPASKA</sequence>
<reference evidence="2" key="1">
    <citation type="submission" date="2023-03" db="EMBL/GenBank/DDBJ databases">
        <title>Electrophorus voltai genome.</title>
        <authorList>
            <person name="Bian C."/>
        </authorList>
    </citation>
    <scope>NUCLEOTIDE SEQUENCE</scope>
    <source>
        <strain evidence="2">CB-2022</strain>
        <tissue evidence="2">Muscle</tissue>
    </source>
</reference>
<dbReference type="AlphaFoldDB" id="A0AAD8ZNP8"/>